<comment type="caution">
    <text evidence="1">The sequence shown here is derived from an EMBL/GenBank/DDBJ whole genome shotgun (WGS) entry which is preliminary data.</text>
</comment>
<dbReference type="Proteomes" id="UP000448908">
    <property type="component" value="Unassembled WGS sequence"/>
</dbReference>
<reference evidence="1 2" key="1">
    <citation type="journal article" date="2019" name="Nat. Med.">
        <title>A library of human gut bacterial isolates paired with longitudinal multiomics data enables mechanistic microbiome research.</title>
        <authorList>
            <person name="Poyet M."/>
            <person name="Groussin M."/>
            <person name="Gibbons S.M."/>
            <person name="Avila-Pacheco J."/>
            <person name="Jiang X."/>
            <person name="Kearney S.M."/>
            <person name="Perrotta A.R."/>
            <person name="Berdy B."/>
            <person name="Zhao S."/>
            <person name="Lieberman T.D."/>
            <person name="Swanson P.K."/>
            <person name="Smith M."/>
            <person name="Roesemann S."/>
            <person name="Alexander J.E."/>
            <person name="Rich S.A."/>
            <person name="Livny J."/>
            <person name="Vlamakis H."/>
            <person name="Clish C."/>
            <person name="Bullock K."/>
            <person name="Deik A."/>
            <person name="Scott J."/>
            <person name="Pierce K.A."/>
            <person name="Xavier R.J."/>
            <person name="Alm E.J."/>
        </authorList>
    </citation>
    <scope>NUCLEOTIDE SEQUENCE [LARGE SCALE GENOMIC DNA]</scope>
    <source>
        <strain evidence="1 2">BIOML-A16</strain>
    </source>
</reference>
<organism evidence="1 2">
    <name type="scientific">Parabacteroides merdae</name>
    <dbReference type="NCBI Taxonomy" id="46503"/>
    <lineage>
        <taxon>Bacteria</taxon>
        <taxon>Pseudomonadati</taxon>
        <taxon>Bacteroidota</taxon>
        <taxon>Bacteroidia</taxon>
        <taxon>Bacteroidales</taxon>
        <taxon>Tannerellaceae</taxon>
        <taxon>Parabacteroides</taxon>
    </lineage>
</organism>
<evidence type="ECO:0000313" key="2">
    <source>
        <dbReference type="Proteomes" id="UP000448908"/>
    </source>
</evidence>
<dbReference type="EMBL" id="WNDA01000010">
    <property type="protein sequence ID" value="MTU69094.1"/>
    <property type="molecule type" value="Genomic_DNA"/>
</dbReference>
<gene>
    <name evidence="1" type="ORF">GMD92_08410</name>
</gene>
<dbReference type="GeneID" id="49202458"/>
<sequence length="128" mass="13335">MLNGKKILSVCGAVALLLGVGMNLRHSLNDYGMGTNSLSTFALAQTSSSSGSGSSSSGSGWFWTLKETETECTYSSSPISRSMSITLPDGSSVSGSISGGDVITFKGVLWDCKDGWNPFCTKDCRAAK</sequence>
<accession>A0AA44AMR3</accession>
<name>A0AA44AMR3_9BACT</name>
<proteinExistence type="predicted"/>
<dbReference type="AlphaFoldDB" id="A0AA44AMR3"/>
<evidence type="ECO:0000313" key="1">
    <source>
        <dbReference type="EMBL" id="MTU69094.1"/>
    </source>
</evidence>
<protein>
    <submittedName>
        <fullName evidence="1">Uncharacterized protein</fullName>
    </submittedName>
</protein>
<dbReference type="RefSeq" id="WP_005650091.1">
    <property type="nucleotide sequence ID" value="NZ_BAABYG010000001.1"/>
</dbReference>